<proteinExistence type="predicted"/>
<dbReference type="Proteomes" id="UP000028980">
    <property type="component" value="Unassembled WGS sequence"/>
</dbReference>
<protein>
    <submittedName>
        <fullName evidence="2">DUF1801 domain-containing protein</fullName>
    </submittedName>
</protein>
<name>A0A081DG78_NONUL</name>
<accession>A0A081DG78</accession>
<evidence type="ECO:0000313" key="3">
    <source>
        <dbReference type="Proteomes" id="UP000028980"/>
    </source>
</evidence>
<evidence type="ECO:0000313" key="2">
    <source>
        <dbReference type="EMBL" id="GAK77924.1"/>
    </source>
</evidence>
<dbReference type="AlphaFoldDB" id="A0A081DG78"/>
<dbReference type="Pfam" id="PF08818">
    <property type="entry name" value="DUF1801"/>
    <property type="match status" value="1"/>
</dbReference>
<organism evidence="2 3">
    <name type="scientific">Nonlabens ulvanivorans</name>
    <name type="common">Persicivirga ulvanivorans</name>
    <dbReference type="NCBI Taxonomy" id="906888"/>
    <lineage>
        <taxon>Bacteria</taxon>
        <taxon>Pseudomonadati</taxon>
        <taxon>Bacteroidota</taxon>
        <taxon>Flavobacteriia</taxon>
        <taxon>Flavobacteriales</taxon>
        <taxon>Flavobacteriaceae</taxon>
        <taxon>Nonlabens</taxon>
    </lineage>
</organism>
<sequence>MTSKATTPQEYIDQLPEDRKKPVSDLRSVILKNMPAELEEGMLYGMLGYYVPQSVYEPGYHVGKDYSPLPFINIASQKNFIALYHSGIYAHPPLMEWFKEQYPKHSKYKLDMGKSCIRFKKVNDIPLELIAELCTKMSVDQWIGIYEENIKK</sequence>
<reference evidence="2 3" key="1">
    <citation type="journal article" date="2014" name="Genome Announc.">
        <title>Draft Genome Sequences of Marine Flavobacterium Nonlabens Strains NR17, NR24, NR27, NR32, NR33, and Ara13.</title>
        <authorList>
            <person name="Nakanishi M."/>
            <person name="Meirelles P."/>
            <person name="Suzuki R."/>
            <person name="Takatani N."/>
            <person name="Mino S."/>
            <person name="Suda W."/>
            <person name="Oshima K."/>
            <person name="Hattori M."/>
            <person name="Ohkuma M."/>
            <person name="Hosokawa M."/>
            <person name="Miyashita K."/>
            <person name="Thompson F.L."/>
            <person name="Niwa A."/>
            <person name="Sawabe T."/>
            <person name="Sawabe T."/>
        </authorList>
    </citation>
    <scope>NUCLEOTIDE SEQUENCE [LARGE SCALE GENOMIC DNA]</scope>
    <source>
        <strain evidence="3">JCM19296</strain>
    </source>
</reference>
<dbReference type="Gene3D" id="3.90.1150.200">
    <property type="match status" value="1"/>
</dbReference>
<dbReference type="InterPro" id="IPR014922">
    <property type="entry name" value="YdhG-like"/>
</dbReference>
<gene>
    <name evidence="2" type="ORF">JCM19296_3533</name>
</gene>
<dbReference type="EMBL" id="BBLG01000015">
    <property type="protein sequence ID" value="GAK77924.1"/>
    <property type="molecule type" value="Genomic_DNA"/>
</dbReference>
<comment type="caution">
    <text evidence="2">The sequence shown here is derived from an EMBL/GenBank/DDBJ whole genome shotgun (WGS) entry which is preliminary data.</text>
</comment>
<feature type="domain" description="YdhG-like" evidence="1">
    <location>
        <begin position="19"/>
        <end position="136"/>
    </location>
</feature>
<evidence type="ECO:0000259" key="1">
    <source>
        <dbReference type="Pfam" id="PF08818"/>
    </source>
</evidence>
<dbReference type="SUPFAM" id="SSF159888">
    <property type="entry name" value="YdhG-like"/>
    <property type="match status" value="1"/>
</dbReference>